<dbReference type="EMBL" id="JABTEG010000022">
    <property type="protein sequence ID" value="KAG4303810.1"/>
    <property type="molecule type" value="Genomic_DNA"/>
</dbReference>
<keyword evidence="2" id="KW-1185">Reference proteome</keyword>
<dbReference type="Proteomes" id="UP000768646">
    <property type="component" value="Unassembled WGS sequence"/>
</dbReference>
<reference evidence="1 2" key="1">
    <citation type="journal article" date="2021" name="Commun. Biol.">
        <title>Genomic insights into the host specific adaptation of the Pneumocystis genus.</title>
        <authorList>
            <person name="Cisse O.H."/>
            <person name="Ma L."/>
            <person name="Dekker J.P."/>
            <person name="Khil P.P."/>
            <person name="Youn J.-H."/>
            <person name="Brenchley J.M."/>
            <person name="Blair R."/>
            <person name="Pahar B."/>
            <person name="Chabe M."/>
            <person name="Van Rompay K.K.A."/>
            <person name="Keesler R."/>
            <person name="Sukura A."/>
            <person name="Hirsch V."/>
            <person name="Kutty G."/>
            <person name="Liu Y."/>
            <person name="Peng L."/>
            <person name="Chen J."/>
            <person name="Song J."/>
            <person name="Weissenbacher-Lang C."/>
            <person name="Xu J."/>
            <person name="Upham N.S."/>
            <person name="Stajich J.E."/>
            <person name="Cuomo C.A."/>
            <person name="Cushion M.T."/>
            <person name="Kovacs J.A."/>
        </authorList>
    </citation>
    <scope>NUCLEOTIDE SEQUENCE [LARGE SCALE GENOMIC DNA]</scope>
    <source>
        <strain evidence="1 2">RABM</strain>
    </source>
</reference>
<protein>
    <submittedName>
        <fullName evidence="1">Uncharacterized protein</fullName>
    </submittedName>
</protein>
<accession>A0ACB7C8Y6</accession>
<name>A0ACB7C8Y6_9ASCO</name>
<proteinExistence type="predicted"/>
<gene>
    <name evidence="1" type="ORF">PORY_002790</name>
</gene>
<organism evidence="1 2">
    <name type="scientific">Pneumocystis oryctolagi</name>
    <dbReference type="NCBI Taxonomy" id="42067"/>
    <lineage>
        <taxon>Eukaryota</taxon>
        <taxon>Fungi</taxon>
        <taxon>Dikarya</taxon>
        <taxon>Ascomycota</taxon>
        <taxon>Taphrinomycotina</taxon>
        <taxon>Pneumocystomycetes</taxon>
        <taxon>Pneumocystaceae</taxon>
        <taxon>Pneumocystis</taxon>
    </lineage>
</organism>
<sequence>MIKKKNRAIFLPSNIPKLQSLIKRDPESYKEDFFIQWRHYETIRDILIENTGEKNEDFQSLIMFMSQICSYYPKETRRFPNDMATLLLNFQNNLHNETKDRIIQALVLLRNKNIISSSYLLKVIFPILSSLNTKSLHIRIFKTILSEIKNANLKSHNNKINRLGKTVLLEMMQKSKEDESSLGIWTVKLCKKLWKLRIWNDAFTIEIIKEAIFHSNTKVIISGVHFFLDIDASSSDSDSDIEDNQKNIASLNHKLSVNKKTKKRERELLKAINIKKKKDKKEELELHNLDAIQLLHNPQGFAEKIFSKYFSKKNTNLILEHKLLLLQLLSKLIGIHKLNILGIYTFLLKYLNPNQKKVTYFISCAAHACHDLIPPDDIEPIIEKIANEFINDSVSSEIICVGLNAIRAICSKQPLAIKKELLQSLSEYKKSKYKGVMMAARSLIKLYREIAPEFLKKKDRGELEISINKKESLEFYEESDSRKNIEEIGSNLIKKNKYNTNIYYYNNKRKQMNKKIGINLEELISFDNSVIIEETKNSSSNFLEIKQTEYTNNQKTSETNFQEILVEKETKDTSLASMIFNPDFSKFEEFELQRNVLTKKNQNLKYSSLLLKISITELVDKFKLNGKFDSLRKEILTIYKNSDAGLQLKSKLEEIINNEINNNHNLFIHDRGKAAVVISNIIDKSDIYNHARELMNNTIFMNKEFRERINIIIQEIKDDLEKTIETKININNTK</sequence>
<evidence type="ECO:0000313" key="1">
    <source>
        <dbReference type="EMBL" id="KAG4303810.1"/>
    </source>
</evidence>
<comment type="caution">
    <text evidence="1">The sequence shown here is derived from an EMBL/GenBank/DDBJ whole genome shotgun (WGS) entry which is preliminary data.</text>
</comment>
<evidence type="ECO:0000313" key="2">
    <source>
        <dbReference type="Proteomes" id="UP000768646"/>
    </source>
</evidence>